<evidence type="ECO:0000259" key="1">
    <source>
        <dbReference type="Pfam" id="PF13966"/>
    </source>
</evidence>
<dbReference type="InterPro" id="IPR026960">
    <property type="entry name" value="RVT-Znf"/>
</dbReference>
<reference evidence="2 3" key="1">
    <citation type="journal article" date="2017" name="Mol. Plant">
        <title>The Genome of Medicinal Plant Macleaya cordata Provides New Insights into Benzylisoquinoline Alkaloids Metabolism.</title>
        <authorList>
            <person name="Liu X."/>
            <person name="Liu Y."/>
            <person name="Huang P."/>
            <person name="Ma Y."/>
            <person name="Qing Z."/>
            <person name="Tang Q."/>
            <person name="Cao H."/>
            <person name="Cheng P."/>
            <person name="Zheng Y."/>
            <person name="Yuan Z."/>
            <person name="Zhou Y."/>
            <person name="Liu J."/>
            <person name="Tang Z."/>
            <person name="Zhuo Y."/>
            <person name="Zhang Y."/>
            <person name="Yu L."/>
            <person name="Huang J."/>
            <person name="Yang P."/>
            <person name="Peng Q."/>
            <person name="Zhang J."/>
            <person name="Jiang W."/>
            <person name="Zhang Z."/>
            <person name="Lin K."/>
            <person name="Ro D.K."/>
            <person name="Chen X."/>
            <person name="Xiong X."/>
            <person name="Shang Y."/>
            <person name="Huang S."/>
            <person name="Zeng J."/>
        </authorList>
    </citation>
    <scope>NUCLEOTIDE SEQUENCE [LARGE SCALE GENOMIC DNA]</scope>
    <source>
        <strain evidence="3">cv. BLH2017</strain>
        <tissue evidence="2">Root</tissue>
    </source>
</reference>
<dbReference type="Proteomes" id="UP000195402">
    <property type="component" value="Unassembled WGS sequence"/>
</dbReference>
<keyword evidence="3" id="KW-1185">Reference proteome</keyword>
<keyword evidence="2" id="KW-0808">Transferase</keyword>
<sequence length="250" mass="28602">MKWDLTQSGSFSVKSLYIAIAPVVPPTKNIWNLIWGLQTIPRIKVFVWKCYHNILPLNAKIASIIDNTDPYCPLCGSGLETCKHLFTECAYTRTVWFVLPFSFRLNTSVSSTYSWFDSQAQWASYLTKWPELCATVSWFIWKTRCQVVFKEPKPNPIELGRNIEMFINHNFRITSNVRSFPISRNLSDIVPISWSPPPPFLLKINVSAKQLELSPSAVVRRTSSRADLCNFMGKGATVEKGYFGRKHVSL</sequence>
<dbReference type="InParanoid" id="A0A200Q318"/>
<gene>
    <name evidence="2" type="ORF">BVC80_8659g15</name>
</gene>
<dbReference type="EMBL" id="MVGT01003244">
    <property type="protein sequence ID" value="OVA04833.1"/>
    <property type="molecule type" value="Genomic_DNA"/>
</dbReference>
<keyword evidence="2" id="KW-0548">Nucleotidyltransferase</keyword>
<organism evidence="2 3">
    <name type="scientific">Macleaya cordata</name>
    <name type="common">Five-seeded plume-poppy</name>
    <name type="synonym">Bocconia cordata</name>
    <dbReference type="NCBI Taxonomy" id="56857"/>
    <lineage>
        <taxon>Eukaryota</taxon>
        <taxon>Viridiplantae</taxon>
        <taxon>Streptophyta</taxon>
        <taxon>Embryophyta</taxon>
        <taxon>Tracheophyta</taxon>
        <taxon>Spermatophyta</taxon>
        <taxon>Magnoliopsida</taxon>
        <taxon>Ranunculales</taxon>
        <taxon>Papaveraceae</taxon>
        <taxon>Papaveroideae</taxon>
        <taxon>Macleaya</taxon>
    </lineage>
</organism>
<protein>
    <submittedName>
        <fullName evidence="2">Reverse transcriptase zinc-binding domain</fullName>
    </submittedName>
</protein>
<comment type="caution">
    <text evidence="2">The sequence shown here is derived from an EMBL/GenBank/DDBJ whole genome shotgun (WGS) entry which is preliminary data.</text>
</comment>
<evidence type="ECO:0000313" key="2">
    <source>
        <dbReference type="EMBL" id="OVA04833.1"/>
    </source>
</evidence>
<evidence type="ECO:0000313" key="3">
    <source>
        <dbReference type="Proteomes" id="UP000195402"/>
    </source>
</evidence>
<feature type="domain" description="Reverse transcriptase zinc-binding" evidence="1">
    <location>
        <begin position="11"/>
        <end position="96"/>
    </location>
</feature>
<dbReference type="OrthoDB" id="1747281at2759"/>
<accession>A0A200Q318</accession>
<keyword evidence="2" id="KW-0695">RNA-directed DNA polymerase</keyword>
<dbReference type="Pfam" id="PF13966">
    <property type="entry name" value="zf-RVT"/>
    <property type="match status" value="1"/>
</dbReference>
<name>A0A200Q318_MACCD</name>
<proteinExistence type="predicted"/>
<dbReference type="AlphaFoldDB" id="A0A200Q318"/>
<dbReference type="GO" id="GO:0003964">
    <property type="term" value="F:RNA-directed DNA polymerase activity"/>
    <property type="evidence" value="ECO:0007669"/>
    <property type="project" value="UniProtKB-KW"/>
</dbReference>